<dbReference type="Proteomes" id="UP000315540">
    <property type="component" value="Unassembled WGS sequence"/>
</dbReference>
<evidence type="ECO:0000256" key="1">
    <source>
        <dbReference type="SAM" id="Phobius"/>
    </source>
</evidence>
<dbReference type="GO" id="GO:0003677">
    <property type="term" value="F:DNA binding"/>
    <property type="evidence" value="ECO:0007669"/>
    <property type="project" value="InterPro"/>
</dbReference>
<dbReference type="GO" id="GO:0006355">
    <property type="term" value="P:regulation of DNA-templated transcription"/>
    <property type="evidence" value="ECO:0007669"/>
    <property type="project" value="InterPro"/>
</dbReference>
<dbReference type="EMBL" id="VFWZ01000002">
    <property type="protein sequence ID" value="TPN87767.1"/>
    <property type="molecule type" value="Genomic_DNA"/>
</dbReference>
<dbReference type="InterPro" id="IPR011990">
    <property type="entry name" value="TPR-like_helical_dom_sf"/>
</dbReference>
<gene>
    <name evidence="2" type="ORF">FHK87_09325</name>
</gene>
<proteinExistence type="predicted"/>
<dbReference type="PANTHER" id="PTHR10098">
    <property type="entry name" value="RAPSYN-RELATED"/>
    <property type="match status" value="1"/>
</dbReference>
<name>A0A504JA61_9FLAO</name>
<dbReference type="InterPro" id="IPR016032">
    <property type="entry name" value="Sig_transdc_resp-reg_C-effctor"/>
</dbReference>
<dbReference type="InterPro" id="IPR019734">
    <property type="entry name" value="TPR_rpt"/>
</dbReference>
<dbReference type="Gene3D" id="1.25.40.10">
    <property type="entry name" value="Tetratricopeptide repeat domain"/>
    <property type="match status" value="2"/>
</dbReference>
<sequence length="563" mass="65196">MTTVFCQKNLSLTQKNQEIDSLIKVAKKDLIGNGDLLKKLLKKSKEIGYRKGELESLINLGAYYKNNSMIDSANIVYDKGENIVKENSNLDFLLSQIYNNKAAILFDQKFHYQALKYYHKSYKLDLKWGDRKTATITKMNILKCHLSLGEPDKVLAYSKQLLKDTIFVKHRDLRYRLYANLASAHFNKREYGKAINWWTANLKSIEKTDKKGEISYIISSIADAYRSLGDYDMALEKALYAKKILDNKPELSSYTAVNELILGKIYNSLDNPHKAIEHFEYAILQNTNDPMDMAFAYRNLGAIHKRLNDWEKSTNYYNKYGSFIDSLYMKRNKDISKVSKGRIELIEEQYKNDLLIKDNDILMYKNEKQRLYITSLVVGLCGFLLILLSIAFYKKYHLSEKEIEQLKENEKLILKNHLQGREEEFLVTMISINEKLSKLSSIKKYLSSAIKYDNKEEIMEAEKKLDKFIASIADLGILKDRIESQYPGIIAQINARYPDLSANDVRHCLLVKLNLSIKESAQLLGVSIHAVKMARKRVKKKINVPDDVSLKEHLRHIMTPEIA</sequence>
<organism evidence="2 3">
    <name type="scientific">Aquimarina algicola</name>
    <dbReference type="NCBI Taxonomy" id="2589995"/>
    <lineage>
        <taxon>Bacteria</taxon>
        <taxon>Pseudomonadati</taxon>
        <taxon>Bacteroidota</taxon>
        <taxon>Flavobacteriia</taxon>
        <taxon>Flavobacteriales</taxon>
        <taxon>Flavobacteriaceae</taxon>
        <taxon>Aquimarina</taxon>
    </lineage>
</organism>
<keyword evidence="1" id="KW-1133">Transmembrane helix</keyword>
<evidence type="ECO:0000313" key="2">
    <source>
        <dbReference type="EMBL" id="TPN87767.1"/>
    </source>
</evidence>
<reference evidence="2 3" key="1">
    <citation type="submission" date="2019-06" db="EMBL/GenBank/DDBJ databases">
        <authorList>
            <person name="Meng X."/>
        </authorList>
    </citation>
    <scope>NUCLEOTIDE SEQUENCE [LARGE SCALE GENOMIC DNA]</scope>
    <source>
        <strain evidence="2 3">M625</strain>
    </source>
</reference>
<protein>
    <submittedName>
        <fullName evidence="2">Uncharacterized protein</fullName>
    </submittedName>
</protein>
<keyword evidence="1" id="KW-0812">Transmembrane</keyword>
<evidence type="ECO:0000313" key="3">
    <source>
        <dbReference type="Proteomes" id="UP000315540"/>
    </source>
</evidence>
<keyword evidence="1" id="KW-0472">Membrane</keyword>
<keyword evidence="3" id="KW-1185">Reference proteome</keyword>
<feature type="transmembrane region" description="Helical" evidence="1">
    <location>
        <begin position="371"/>
        <end position="393"/>
    </location>
</feature>
<dbReference type="RefSeq" id="WP_226294165.1">
    <property type="nucleotide sequence ID" value="NZ_VFWZ01000002.1"/>
</dbReference>
<accession>A0A504JA61</accession>
<comment type="caution">
    <text evidence="2">The sequence shown here is derived from an EMBL/GenBank/DDBJ whole genome shotgun (WGS) entry which is preliminary data.</text>
</comment>
<dbReference type="SUPFAM" id="SSF48452">
    <property type="entry name" value="TPR-like"/>
    <property type="match status" value="2"/>
</dbReference>
<dbReference type="SUPFAM" id="SSF46894">
    <property type="entry name" value="C-terminal effector domain of the bipartite response regulators"/>
    <property type="match status" value="1"/>
</dbReference>
<dbReference type="SMART" id="SM00028">
    <property type="entry name" value="TPR"/>
    <property type="match status" value="6"/>
</dbReference>
<dbReference type="AlphaFoldDB" id="A0A504JA61"/>